<dbReference type="InterPro" id="IPR001650">
    <property type="entry name" value="Helicase_C-like"/>
</dbReference>
<protein>
    <recommendedName>
        <fullName evidence="6">DNA 3'-5' helicase</fullName>
        <ecNumber evidence="6">5.6.2.4</ecNumber>
    </recommendedName>
    <alternativeName>
        <fullName evidence="7">DNA 3'-5' helicase BLM</fullName>
    </alternativeName>
</protein>
<evidence type="ECO:0000256" key="7">
    <source>
        <dbReference type="ARBA" id="ARBA00044542"/>
    </source>
</evidence>
<evidence type="ECO:0000259" key="9">
    <source>
        <dbReference type="PROSITE" id="PS51194"/>
    </source>
</evidence>
<dbReference type="PROSITE" id="PS51194">
    <property type="entry name" value="HELICASE_CTER"/>
    <property type="match status" value="1"/>
</dbReference>
<keyword evidence="11" id="KW-1185">Reference proteome</keyword>
<dbReference type="AlphaFoldDB" id="A0A8W8N9W0"/>
<dbReference type="GO" id="GO:0005694">
    <property type="term" value="C:chromosome"/>
    <property type="evidence" value="ECO:0007669"/>
    <property type="project" value="TreeGrafter"/>
</dbReference>
<dbReference type="PANTHER" id="PTHR13710">
    <property type="entry name" value="DNA HELICASE RECQ FAMILY MEMBER"/>
    <property type="match status" value="1"/>
</dbReference>
<dbReference type="Gene3D" id="3.40.50.300">
    <property type="entry name" value="P-loop containing nucleotide triphosphate hydrolases"/>
    <property type="match status" value="2"/>
</dbReference>
<evidence type="ECO:0000313" key="11">
    <source>
        <dbReference type="Proteomes" id="UP000005408"/>
    </source>
</evidence>
<evidence type="ECO:0000256" key="2">
    <source>
        <dbReference type="ARBA" id="ARBA00023125"/>
    </source>
</evidence>
<feature type="domain" description="Helicase C-terminal" evidence="9">
    <location>
        <begin position="236"/>
        <end position="390"/>
    </location>
</feature>
<dbReference type="EC" id="5.6.2.4" evidence="6"/>
<dbReference type="EnsemblMetazoa" id="G4903.1">
    <property type="protein sequence ID" value="G4903.1:cds"/>
    <property type="gene ID" value="G4903"/>
</dbReference>
<dbReference type="SMART" id="SM00490">
    <property type="entry name" value="HELICc"/>
    <property type="match status" value="1"/>
</dbReference>
<keyword evidence="3" id="KW-0413">Isomerase</keyword>
<evidence type="ECO:0000256" key="6">
    <source>
        <dbReference type="ARBA" id="ARBA00034808"/>
    </source>
</evidence>
<dbReference type="Pfam" id="PF00271">
    <property type="entry name" value="Helicase_C"/>
    <property type="match status" value="1"/>
</dbReference>
<dbReference type="SUPFAM" id="SSF52540">
    <property type="entry name" value="P-loop containing nucleoside triphosphate hydrolases"/>
    <property type="match status" value="1"/>
</dbReference>
<feature type="region of interest" description="Disordered" evidence="8">
    <location>
        <begin position="121"/>
        <end position="152"/>
    </location>
</feature>
<dbReference type="PANTHER" id="PTHR13710:SF153">
    <property type="entry name" value="RECQ-LIKE DNA HELICASE BLM"/>
    <property type="match status" value="1"/>
</dbReference>
<feature type="compositionally biased region" description="Low complexity" evidence="8">
    <location>
        <begin position="53"/>
        <end position="68"/>
    </location>
</feature>
<evidence type="ECO:0000256" key="3">
    <source>
        <dbReference type="ARBA" id="ARBA00023235"/>
    </source>
</evidence>
<dbReference type="InterPro" id="IPR027417">
    <property type="entry name" value="P-loop_NTPase"/>
</dbReference>
<dbReference type="GO" id="GO:0009378">
    <property type="term" value="F:four-way junction helicase activity"/>
    <property type="evidence" value="ECO:0007669"/>
    <property type="project" value="TreeGrafter"/>
</dbReference>
<evidence type="ECO:0000256" key="4">
    <source>
        <dbReference type="ARBA" id="ARBA00023242"/>
    </source>
</evidence>
<feature type="compositionally biased region" description="Basic and acidic residues" evidence="8">
    <location>
        <begin position="121"/>
        <end position="138"/>
    </location>
</feature>
<evidence type="ECO:0000256" key="8">
    <source>
        <dbReference type="SAM" id="MobiDB-lite"/>
    </source>
</evidence>
<accession>A0A8W8N9W0</accession>
<dbReference type="GO" id="GO:0043138">
    <property type="term" value="F:3'-5' DNA helicase activity"/>
    <property type="evidence" value="ECO:0007669"/>
    <property type="project" value="UniProtKB-EC"/>
</dbReference>
<dbReference type="GO" id="GO:0000724">
    <property type="term" value="P:double-strand break repair via homologous recombination"/>
    <property type="evidence" value="ECO:0007669"/>
    <property type="project" value="TreeGrafter"/>
</dbReference>
<feature type="compositionally biased region" description="Basic and acidic residues" evidence="8">
    <location>
        <begin position="33"/>
        <end position="45"/>
    </location>
</feature>
<comment type="catalytic activity">
    <reaction evidence="5">
        <text>Couples ATP hydrolysis with the unwinding of duplex DNA by translocating in the 3'-5' direction.</text>
        <dbReference type="EC" id="5.6.2.4"/>
    </reaction>
</comment>
<sequence length="531" mass="60252">MQFETLSLDLTMDDIDKEISFLQEKIKELSDESIRLKEKENHRESTPLTSRDSGIGASAQSKGAKSSIEFGGARPKVKFEAHPEDDVEYYSPKDVRPVLDKEEYFETPHRVQTNITARKYKADRARTPNDPVEKDNSSKLKPATYDGSTSWGIGSKDEEPFREWFSRIGELRSICPKVPIAALTATSSASQRRTILNKLCFSKHSEVIAESPDRENIKITSVQVPNNEDLHTTFGWLIDGLKAEKESFPRHVIFSETILTVSKIYSAFVDVLGSDCKYVNMFHSKTKETLKEEIRKDMTQDGLIRVLICTNSAGMGVNYSFLRNVVHYGLPHKMDTFVQQMGRAGRTGELSNELILFKLHKGMLKKVDTDLVQLAKDTQCRRKVLCNSYLCIKDDINPVHNCCDVCEKECQCGGESCPATHPARMERKIYCPSMERTVSDQERVLLRDKLRALKFSLSISNTLLSSELMHGLTDDVNEDIVAKSDKLFSPYDILATMPIWSYEFSEKICTILSDVFGDIEMYDFDDSNDSD</sequence>
<evidence type="ECO:0000313" key="10">
    <source>
        <dbReference type="EnsemblMetazoa" id="G4903.1:cds"/>
    </source>
</evidence>
<feature type="region of interest" description="Disordered" evidence="8">
    <location>
        <begin position="33"/>
        <end position="71"/>
    </location>
</feature>
<dbReference type="GO" id="GO:0005737">
    <property type="term" value="C:cytoplasm"/>
    <property type="evidence" value="ECO:0007669"/>
    <property type="project" value="TreeGrafter"/>
</dbReference>
<keyword evidence="4" id="KW-0539">Nucleus</keyword>
<keyword evidence="2" id="KW-0238">DNA-binding</keyword>
<reference evidence="10" key="1">
    <citation type="submission" date="2022-08" db="UniProtKB">
        <authorList>
            <consortium name="EnsemblMetazoa"/>
        </authorList>
    </citation>
    <scope>IDENTIFICATION</scope>
    <source>
        <strain evidence="10">05x7-T-G4-1.051#20</strain>
    </source>
</reference>
<name>A0A8W8N9W0_MAGGI</name>
<dbReference type="GO" id="GO:0005634">
    <property type="term" value="C:nucleus"/>
    <property type="evidence" value="ECO:0007669"/>
    <property type="project" value="TreeGrafter"/>
</dbReference>
<evidence type="ECO:0000256" key="5">
    <source>
        <dbReference type="ARBA" id="ARBA00034617"/>
    </source>
</evidence>
<comment type="similarity">
    <text evidence="1">Belongs to the helicase family. RecQ subfamily.</text>
</comment>
<organism evidence="10 11">
    <name type="scientific">Magallana gigas</name>
    <name type="common">Pacific oyster</name>
    <name type="synonym">Crassostrea gigas</name>
    <dbReference type="NCBI Taxonomy" id="29159"/>
    <lineage>
        <taxon>Eukaryota</taxon>
        <taxon>Metazoa</taxon>
        <taxon>Spiralia</taxon>
        <taxon>Lophotrochozoa</taxon>
        <taxon>Mollusca</taxon>
        <taxon>Bivalvia</taxon>
        <taxon>Autobranchia</taxon>
        <taxon>Pteriomorphia</taxon>
        <taxon>Ostreida</taxon>
        <taxon>Ostreoidea</taxon>
        <taxon>Ostreidae</taxon>
        <taxon>Magallana</taxon>
    </lineage>
</organism>
<evidence type="ECO:0000256" key="1">
    <source>
        <dbReference type="ARBA" id="ARBA00005446"/>
    </source>
</evidence>
<dbReference type="GO" id="GO:0003677">
    <property type="term" value="F:DNA binding"/>
    <property type="evidence" value="ECO:0007669"/>
    <property type="project" value="UniProtKB-KW"/>
</dbReference>
<proteinExistence type="inferred from homology"/>
<dbReference type="Proteomes" id="UP000005408">
    <property type="component" value="Unassembled WGS sequence"/>
</dbReference>